<evidence type="ECO:0000256" key="1">
    <source>
        <dbReference type="SAM" id="MobiDB-lite"/>
    </source>
</evidence>
<evidence type="ECO:0000313" key="3">
    <source>
        <dbReference type="Proteomes" id="UP000807025"/>
    </source>
</evidence>
<feature type="region of interest" description="Disordered" evidence="1">
    <location>
        <begin position="143"/>
        <end position="190"/>
    </location>
</feature>
<gene>
    <name evidence="2" type="ORF">BDN71DRAFT_1513228</name>
</gene>
<comment type="caution">
    <text evidence="2">The sequence shown here is derived from an EMBL/GenBank/DDBJ whole genome shotgun (WGS) entry which is preliminary data.</text>
</comment>
<evidence type="ECO:0000313" key="2">
    <source>
        <dbReference type="EMBL" id="KAF9488250.1"/>
    </source>
</evidence>
<dbReference type="Proteomes" id="UP000807025">
    <property type="component" value="Unassembled WGS sequence"/>
</dbReference>
<protein>
    <submittedName>
        <fullName evidence="2">Uncharacterized protein</fullName>
    </submittedName>
</protein>
<accession>A0A9P5ZKF2</accession>
<dbReference type="EMBL" id="MU154723">
    <property type="protein sequence ID" value="KAF9488250.1"/>
    <property type="molecule type" value="Genomic_DNA"/>
</dbReference>
<sequence length="212" mass="22361">MASEEAWKGLGQSANLCREMDVVLGSDAWGGLPNHLPHNYTATGPTTTPTASQVNNDIVVDLDSWAGISGGLPPYNPYPSPLGAPTPDSEQEWGGLTQHANSRATNFSRTFVDIPDGGTGPDDSEQGWGGLTQPVINSLLSHHPMAQEPNGGLYPPQHARRKATVADASDSDNEDGAGPSNIHEQYHVSETGSVASIGDIRFRSLPTGAIQR</sequence>
<reference evidence="2" key="1">
    <citation type="submission" date="2020-11" db="EMBL/GenBank/DDBJ databases">
        <authorList>
            <consortium name="DOE Joint Genome Institute"/>
            <person name="Ahrendt S."/>
            <person name="Riley R."/>
            <person name="Andreopoulos W."/>
            <person name="Labutti K."/>
            <person name="Pangilinan J."/>
            <person name="Ruiz-Duenas F.J."/>
            <person name="Barrasa J.M."/>
            <person name="Sanchez-Garcia M."/>
            <person name="Camarero S."/>
            <person name="Miyauchi S."/>
            <person name="Serrano A."/>
            <person name="Linde D."/>
            <person name="Babiker R."/>
            <person name="Drula E."/>
            <person name="Ayuso-Fernandez I."/>
            <person name="Pacheco R."/>
            <person name="Padilla G."/>
            <person name="Ferreira P."/>
            <person name="Barriuso J."/>
            <person name="Kellner H."/>
            <person name="Castanera R."/>
            <person name="Alfaro M."/>
            <person name="Ramirez L."/>
            <person name="Pisabarro A.G."/>
            <person name="Kuo A."/>
            <person name="Tritt A."/>
            <person name="Lipzen A."/>
            <person name="He G."/>
            <person name="Yan M."/>
            <person name="Ng V."/>
            <person name="Cullen D."/>
            <person name="Martin F."/>
            <person name="Rosso M.-N."/>
            <person name="Henrissat B."/>
            <person name="Hibbett D."/>
            <person name="Martinez A.T."/>
            <person name="Grigoriev I.V."/>
        </authorList>
    </citation>
    <scope>NUCLEOTIDE SEQUENCE</scope>
    <source>
        <strain evidence="2">ATCC 90797</strain>
    </source>
</reference>
<keyword evidence="3" id="KW-1185">Reference proteome</keyword>
<organism evidence="2 3">
    <name type="scientific">Pleurotus eryngii</name>
    <name type="common">Boletus of the steppes</name>
    <dbReference type="NCBI Taxonomy" id="5323"/>
    <lineage>
        <taxon>Eukaryota</taxon>
        <taxon>Fungi</taxon>
        <taxon>Dikarya</taxon>
        <taxon>Basidiomycota</taxon>
        <taxon>Agaricomycotina</taxon>
        <taxon>Agaricomycetes</taxon>
        <taxon>Agaricomycetidae</taxon>
        <taxon>Agaricales</taxon>
        <taxon>Pleurotineae</taxon>
        <taxon>Pleurotaceae</taxon>
        <taxon>Pleurotus</taxon>
    </lineage>
</organism>
<name>A0A9P5ZKF2_PLEER</name>
<dbReference type="AlphaFoldDB" id="A0A9P5ZKF2"/>
<proteinExistence type="predicted"/>